<dbReference type="WBParaSite" id="Gr19_v10_g8905.t1">
    <property type="protein sequence ID" value="Gr19_v10_g8905.t1"/>
    <property type="gene ID" value="Gr19_v10_g8905"/>
</dbReference>
<feature type="signal peptide" evidence="2">
    <location>
        <begin position="1"/>
        <end position="18"/>
    </location>
</feature>
<proteinExistence type="predicted"/>
<feature type="chain" id="PRO_5037527597" evidence="2">
    <location>
        <begin position="19"/>
        <end position="197"/>
    </location>
</feature>
<accession>A0A914IDK8</accession>
<keyword evidence="4" id="KW-1185">Reference proteome</keyword>
<evidence type="ECO:0000313" key="4">
    <source>
        <dbReference type="Proteomes" id="UP000887572"/>
    </source>
</evidence>
<dbReference type="Pfam" id="PF02520">
    <property type="entry name" value="ANIS5_cation-bd"/>
    <property type="match status" value="1"/>
</dbReference>
<dbReference type="AlphaFoldDB" id="A0A914IDK8"/>
<evidence type="ECO:0000259" key="3">
    <source>
        <dbReference type="Pfam" id="PF02520"/>
    </source>
</evidence>
<dbReference type="InterPro" id="IPR052823">
    <property type="entry name" value="SXP/RAL-2_related"/>
</dbReference>
<reference evidence="5" key="1">
    <citation type="submission" date="2022-11" db="UniProtKB">
        <authorList>
            <consortium name="WormBaseParasite"/>
        </authorList>
    </citation>
    <scope>IDENTIFICATION</scope>
</reference>
<feature type="domain" description="SXP/RAL-2 family protein Ani s 5-like cation-binding" evidence="3">
    <location>
        <begin position="36"/>
        <end position="125"/>
    </location>
</feature>
<organism evidence="4 5">
    <name type="scientific">Globodera rostochiensis</name>
    <name type="common">Golden nematode worm</name>
    <name type="synonym">Heterodera rostochiensis</name>
    <dbReference type="NCBI Taxonomy" id="31243"/>
    <lineage>
        <taxon>Eukaryota</taxon>
        <taxon>Metazoa</taxon>
        <taxon>Ecdysozoa</taxon>
        <taxon>Nematoda</taxon>
        <taxon>Chromadorea</taxon>
        <taxon>Rhabditida</taxon>
        <taxon>Tylenchina</taxon>
        <taxon>Tylenchomorpha</taxon>
        <taxon>Tylenchoidea</taxon>
        <taxon>Heteroderidae</taxon>
        <taxon>Heteroderinae</taxon>
        <taxon>Globodera</taxon>
    </lineage>
</organism>
<keyword evidence="2" id="KW-0732">Signal</keyword>
<feature type="compositionally biased region" description="Pro residues" evidence="1">
    <location>
        <begin position="143"/>
        <end position="161"/>
    </location>
</feature>
<feature type="compositionally biased region" description="Polar residues" evidence="1">
    <location>
        <begin position="188"/>
        <end position="197"/>
    </location>
</feature>
<protein>
    <submittedName>
        <fullName evidence="5">SXP/RAL-2 family protein Ani s 5-like cation-binding domain-containing protein</fullName>
    </submittedName>
</protein>
<evidence type="ECO:0000313" key="5">
    <source>
        <dbReference type="WBParaSite" id="Gr19_v10_g8905.t1"/>
    </source>
</evidence>
<sequence>MALFSVLLPFLFASFAFCHLLSPHLPPFLQKASAEDRRRYDKIVTSPNDTKAVINSNLQSWASSAGVVNEYNNFTTSRQQRAQQFQNAVTGNLTDQALQLFTNLWSIRQNDQITRLAECQQIRAALNATGWDRVLERLVPIPPPTIDGPPPPGCFPRPPYSTPFGGRRGPMSAGEGKRRGGPTAQGARLSTTTEDEK</sequence>
<name>A0A914IDK8_GLORO</name>
<feature type="region of interest" description="Disordered" evidence="1">
    <location>
        <begin position="143"/>
        <end position="197"/>
    </location>
</feature>
<dbReference type="InterPro" id="IPR003677">
    <property type="entry name" value="ANIS5_cation-bd"/>
</dbReference>
<evidence type="ECO:0000256" key="1">
    <source>
        <dbReference type="SAM" id="MobiDB-lite"/>
    </source>
</evidence>
<dbReference type="PANTHER" id="PTHR21593">
    <property type="entry name" value="PRION-LIKE- Q/N-RICH -DOMAIN-BEARING PROTEIN PROTEIN"/>
    <property type="match status" value="1"/>
</dbReference>
<dbReference type="Proteomes" id="UP000887572">
    <property type="component" value="Unplaced"/>
</dbReference>
<dbReference type="PANTHER" id="PTHR21593:SF36">
    <property type="entry name" value="DUF148 DOMAIN-CONTAINING PROTEIN-RELATED"/>
    <property type="match status" value="1"/>
</dbReference>
<evidence type="ECO:0000256" key="2">
    <source>
        <dbReference type="SAM" id="SignalP"/>
    </source>
</evidence>